<organism evidence="1 2">
    <name type="scientific">Cichorium intybus</name>
    <name type="common">Chicory</name>
    <dbReference type="NCBI Taxonomy" id="13427"/>
    <lineage>
        <taxon>Eukaryota</taxon>
        <taxon>Viridiplantae</taxon>
        <taxon>Streptophyta</taxon>
        <taxon>Embryophyta</taxon>
        <taxon>Tracheophyta</taxon>
        <taxon>Spermatophyta</taxon>
        <taxon>Magnoliopsida</taxon>
        <taxon>eudicotyledons</taxon>
        <taxon>Gunneridae</taxon>
        <taxon>Pentapetalae</taxon>
        <taxon>asterids</taxon>
        <taxon>campanulids</taxon>
        <taxon>Asterales</taxon>
        <taxon>Asteraceae</taxon>
        <taxon>Cichorioideae</taxon>
        <taxon>Cichorieae</taxon>
        <taxon>Cichoriinae</taxon>
        <taxon>Cichorium</taxon>
    </lineage>
</organism>
<keyword evidence="2" id="KW-1185">Reference proteome</keyword>
<dbReference type="Proteomes" id="UP001055811">
    <property type="component" value="Linkage Group LG05"/>
</dbReference>
<proteinExistence type="predicted"/>
<evidence type="ECO:0000313" key="2">
    <source>
        <dbReference type="Proteomes" id="UP001055811"/>
    </source>
</evidence>
<reference evidence="1 2" key="2">
    <citation type="journal article" date="2022" name="Mol. Ecol. Resour.">
        <title>The genomes of chicory, endive, great burdock and yacon provide insights into Asteraceae paleo-polyploidization history and plant inulin production.</title>
        <authorList>
            <person name="Fan W."/>
            <person name="Wang S."/>
            <person name="Wang H."/>
            <person name="Wang A."/>
            <person name="Jiang F."/>
            <person name="Liu H."/>
            <person name="Zhao H."/>
            <person name="Xu D."/>
            <person name="Zhang Y."/>
        </authorList>
    </citation>
    <scope>NUCLEOTIDE SEQUENCE [LARGE SCALE GENOMIC DNA]</scope>
    <source>
        <strain evidence="2">cv. Punajuju</strain>
        <tissue evidence="1">Leaves</tissue>
    </source>
</reference>
<dbReference type="EMBL" id="CM042013">
    <property type="protein sequence ID" value="KAI3740299.1"/>
    <property type="molecule type" value="Genomic_DNA"/>
</dbReference>
<sequence length="207" mass="22576">MRCAPFPHHRLHVPLILQVTTTTMLTFNWNIPDTTTITPFLPVSRKENESNIRSEVVCCSRHQIASKSYLGIAGSILPGKLVPGANLSDGTKLHYRCNDRGLELLPSGATKAGRTSSGDATMQRLKAEAVNAYACLKDAGLYLDQNRSSCTIADRAVFVQAWGVGTAGWLLGVNDLKLSHPPPIVTVPLGTRNNLPFAFGCFFLQLW</sequence>
<gene>
    <name evidence="1" type="ORF">L2E82_30727</name>
</gene>
<reference evidence="2" key="1">
    <citation type="journal article" date="2022" name="Mol. Ecol. Resour.">
        <title>The genomes of chicory, endive, great burdock and yacon provide insights into Asteraceae palaeo-polyploidization history and plant inulin production.</title>
        <authorList>
            <person name="Fan W."/>
            <person name="Wang S."/>
            <person name="Wang H."/>
            <person name="Wang A."/>
            <person name="Jiang F."/>
            <person name="Liu H."/>
            <person name="Zhao H."/>
            <person name="Xu D."/>
            <person name="Zhang Y."/>
        </authorList>
    </citation>
    <scope>NUCLEOTIDE SEQUENCE [LARGE SCALE GENOMIC DNA]</scope>
    <source>
        <strain evidence="2">cv. Punajuju</strain>
    </source>
</reference>
<name>A0ACB9D158_CICIN</name>
<evidence type="ECO:0000313" key="1">
    <source>
        <dbReference type="EMBL" id="KAI3740299.1"/>
    </source>
</evidence>
<comment type="caution">
    <text evidence="1">The sequence shown here is derived from an EMBL/GenBank/DDBJ whole genome shotgun (WGS) entry which is preliminary data.</text>
</comment>
<protein>
    <submittedName>
        <fullName evidence="1">Uncharacterized protein</fullName>
    </submittedName>
</protein>
<accession>A0ACB9D158</accession>